<protein>
    <submittedName>
        <fullName evidence="2">Inner membrane protein translocase component YidC</fullName>
    </submittedName>
</protein>
<dbReference type="InParanoid" id="A0A218YUS3"/>
<evidence type="ECO:0000256" key="1">
    <source>
        <dbReference type="SAM" id="MobiDB-lite"/>
    </source>
</evidence>
<dbReference type="Proteomes" id="UP000242519">
    <property type="component" value="Unassembled WGS sequence"/>
</dbReference>
<organism evidence="2 3">
    <name type="scientific">Diplocarpon coronariae</name>
    <dbReference type="NCBI Taxonomy" id="2795749"/>
    <lineage>
        <taxon>Eukaryota</taxon>
        <taxon>Fungi</taxon>
        <taxon>Dikarya</taxon>
        <taxon>Ascomycota</taxon>
        <taxon>Pezizomycotina</taxon>
        <taxon>Leotiomycetes</taxon>
        <taxon>Helotiales</taxon>
        <taxon>Drepanopezizaceae</taxon>
        <taxon>Diplocarpon</taxon>
    </lineage>
</organism>
<feature type="compositionally biased region" description="Basic residues" evidence="1">
    <location>
        <begin position="53"/>
        <end position="64"/>
    </location>
</feature>
<keyword evidence="3" id="KW-1185">Reference proteome</keyword>
<comment type="caution">
    <text evidence="2">The sequence shown here is derived from an EMBL/GenBank/DDBJ whole genome shotgun (WGS) entry which is preliminary data.</text>
</comment>
<dbReference type="AlphaFoldDB" id="A0A218YUS3"/>
<feature type="compositionally biased region" description="Basic and acidic residues" evidence="1">
    <location>
        <begin position="42"/>
        <end position="52"/>
    </location>
</feature>
<evidence type="ECO:0000313" key="2">
    <source>
        <dbReference type="EMBL" id="OWO99387.1"/>
    </source>
</evidence>
<proteinExistence type="predicted"/>
<feature type="region of interest" description="Disordered" evidence="1">
    <location>
        <begin position="27"/>
        <end position="105"/>
    </location>
</feature>
<reference evidence="2 3" key="1">
    <citation type="submission" date="2017-04" db="EMBL/GenBank/DDBJ databases">
        <title>Draft genome sequence of Marssonina coronaria NL1: causal agent of apple blotch.</title>
        <authorList>
            <person name="Cheng Q."/>
        </authorList>
    </citation>
    <scope>NUCLEOTIDE SEQUENCE [LARGE SCALE GENOMIC DNA]</scope>
    <source>
        <strain evidence="2 3">NL1</strain>
    </source>
</reference>
<evidence type="ECO:0000313" key="3">
    <source>
        <dbReference type="Proteomes" id="UP000242519"/>
    </source>
</evidence>
<sequence length="105" mass="10976">MVVYDVEGVCDNPQCINRDKSKMEAFLDLDGPGTVNGTRGLETSEARGEGSSRAKRRSACRRRAEKAAELADPGRTSPAGLETTVPGSPVGDCGTSSPPRPGLLS</sequence>
<dbReference type="EMBL" id="MZNU01000361">
    <property type="protein sequence ID" value="OWO99387.1"/>
    <property type="molecule type" value="Genomic_DNA"/>
</dbReference>
<name>A0A218YUS3_9HELO</name>
<gene>
    <name evidence="2" type="ORF">B2J93_8784</name>
</gene>
<accession>A0A218YUS3</accession>